<dbReference type="InterPro" id="IPR035068">
    <property type="entry name" value="TldD/PmbA_N"/>
</dbReference>
<evidence type="ECO:0000256" key="2">
    <source>
        <dbReference type="ARBA" id="ARBA00005836"/>
    </source>
</evidence>
<dbReference type="InterPro" id="IPR045569">
    <property type="entry name" value="Metalloprtase-TldD/E_C"/>
</dbReference>
<dbReference type="GO" id="GO:0008237">
    <property type="term" value="F:metallopeptidase activity"/>
    <property type="evidence" value="ECO:0007669"/>
    <property type="project" value="UniProtKB-KW"/>
</dbReference>
<sequence length="447" mass="50086">MQLVNQIEKEENLLINTVKNTLLLAQEKVNFSIEVFVKKTIGISVNIRNSIVENVEFNSDGALFITVYNKFSKGIASSKDFSINGIKKMLEIAIDISKYSSSDFFSGLPDIELLCCKAPDLDLFHPSELNIKNAISFASISEKEAFKFDKRIINSEGSFFSNHITINVFGNSLGMLEKYKSTRYSNYNCMIAKDNNIMQRDFSYSTSRKLDDLEKPDLLGRKTAKNAISRLGSKKINTIKCPIIFSKEMSSIFFSHLISAISGDNVYRKSTFLLHDLKKRIFPEWLHIEENPHIRKGLGSKPFDSEGVSTSIKSIIKNGILQTWLLNTYNARKLNLTSTGNSGGISNWLVSNKNISFKELLKTMKTGLLVTELMGQGVDIVSGNYSRGAVGFWIENGIIKHPVNEITISGNLKNMWTNILSISNDINMYSNIQCGSVLLSEIQISGN</sequence>
<accession>A0A4D6Y4X5</accession>
<protein>
    <submittedName>
        <fullName evidence="6">Metalloprotease PmbA</fullName>
    </submittedName>
</protein>
<dbReference type="EMBL" id="CP034858">
    <property type="protein sequence ID" value="QCI24746.1"/>
    <property type="molecule type" value="Genomic_DNA"/>
</dbReference>
<evidence type="ECO:0000259" key="4">
    <source>
        <dbReference type="Pfam" id="PF19289"/>
    </source>
</evidence>
<dbReference type="Gene3D" id="3.30.2290.10">
    <property type="entry name" value="PmbA/TldD superfamily"/>
    <property type="match status" value="1"/>
</dbReference>
<dbReference type="GO" id="GO:0006508">
    <property type="term" value="P:proteolysis"/>
    <property type="evidence" value="ECO:0007669"/>
    <property type="project" value="UniProtKB-KW"/>
</dbReference>
<keyword evidence="6" id="KW-0378">Hydrolase</keyword>
<dbReference type="InterPro" id="IPR036059">
    <property type="entry name" value="TldD/PmbA_sf"/>
</dbReference>
<comment type="function">
    <text evidence="1">Probable metalloprotease.</text>
</comment>
<dbReference type="SUPFAM" id="SSF111283">
    <property type="entry name" value="Putative modulator of DNA gyrase, PmbA/TldD"/>
    <property type="match status" value="1"/>
</dbReference>
<dbReference type="Pfam" id="PF19290">
    <property type="entry name" value="PmbA_TldD_2nd"/>
    <property type="match status" value="1"/>
</dbReference>
<dbReference type="GO" id="GO:0005829">
    <property type="term" value="C:cytosol"/>
    <property type="evidence" value="ECO:0007669"/>
    <property type="project" value="TreeGrafter"/>
</dbReference>
<evidence type="ECO:0000313" key="7">
    <source>
        <dbReference type="Proteomes" id="UP000298688"/>
    </source>
</evidence>
<feature type="domain" description="Metalloprotease TldD/E central" evidence="5">
    <location>
        <begin position="125"/>
        <end position="231"/>
    </location>
</feature>
<dbReference type="AlphaFoldDB" id="A0A4D6Y4X5"/>
<dbReference type="RefSeq" id="WP_158336888.1">
    <property type="nucleotide sequence ID" value="NZ_CP034858.1"/>
</dbReference>
<evidence type="ECO:0000256" key="1">
    <source>
        <dbReference type="ARBA" id="ARBA00002796"/>
    </source>
</evidence>
<reference evidence="6 7" key="2">
    <citation type="submission" date="2019-05" db="EMBL/GenBank/DDBJ databases">
        <title>Genome evolution of the obligate endosymbiont Buchnera aphidicola.</title>
        <authorList>
            <person name="Moran N.A."/>
        </authorList>
    </citation>
    <scope>NUCLEOTIDE SEQUENCE [LARGE SCALE GENOMIC DNA]</scope>
    <source>
        <strain evidence="6 7">Rpa</strain>
    </source>
</reference>
<dbReference type="PANTHER" id="PTHR43421:SF1">
    <property type="entry name" value="METALLOPROTEASE PMBA"/>
    <property type="match status" value="1"/>
</dbReference>
<dbReference type="Pfam" id="PF19289">
    <property type="entry name" value="PmbA_TldD_3rd"/>
    <property type="match status" value="1"/>
</dbReference>
<gene>
    <name evidence="6" type="primary">pmbA</name>
    <name evidence="6" type="ORF">D9V76_00460</name>
</gene>
<dbReference type="PANTHER" id="PTHR43421">
    <property type="entry name" value="METALLOPROTEASE PMBA"/>
    <property type="match status" value="1"/>
</dbReference>
<keyword evidence="6" id="KW-0482">Metalloprotease</keyword>
<dbReference type="InterPro" id="IPR047657">
    <property type="entry name" value="PmbA"/>
</dbReference>
<feature type="domain" description="Metalloprotease TldD/E N-terminal" evidence="3">
    <location>
        <begin position="34"/>
        <end position="96"/>
    </location>
</feature>
<feature type="domain" description="Metalloprotease TldD/E C-terminal" evidence="4">
    <location>
        <begin position="240"/>
        <end position="446"/>
    </location>
</feature>
<dbReference type="OrthoDB" id="9803618at2"/>
<name>A0A4D6Y4X5_BUCRP</name>
<keyword evidence="6" id="KW-0645">Protease</keyword>
<evidence type="ECO:0000313" key="6">
    <source>
        <dbReference type="EMBL" id="QCI24746.1"/>
    </source>
</evidence>
<dbReference type="Proteomes" id="UP000298688">
    <property type="component" value="Chromosome"/>
</dbReference>
<comment type="similarity">
    <text evidence="2">Belongs to the peptidase U62 family.</text>
</comment>
<dbReference type="NCBIfam" id="NF008268">
    <property type="entry name" value="PRK11040.1"/>
    <property type="match status" value="1"/>
</dbReference>
<reference evidence="6 7" key="1">
    <citation type="submission" date="2018-12" db="EMBL/GenBank/DDBJ databases">
        <authorList>
            <person name="Chong R.A."/>
        </authorList>
    </citation>
    <scope>NUCLEOTIDE SEQUENCE [LARGE SCALE GENOMIC DNA]</scope>
    <source>
        <strain evidence="6 7">Rpa</strain>
    </source>
</reference>
<evidence type="ECO:0000259" key="3">
    <source>
        <dbReference type="Pfam" id="PF01523"/>
    </source>
</evidence>
<organism evidence="6 7">
    <name type="scientific">Buchnera aphidicola subsp. Rhopalosiphum padi</name>
    <dbReference type="NCBI Taxonomy" id="98793"/>
    <lineage>
        <taxon>Bacteria</taxon>
        <taxon>Pseudomonadati</taxon>
        <taxon>Pseudomonadota</taxon>
        <taxon>Gammaproteobacteria</taxon>
        <taxon>Enterobacterales</taxon>
        <taxon>Erwiniaceae</taxon>
        <taxon>Buchnera</taxon>
    </lineage>
</organism>
<dbReference type="InterPro" id="IPR045570">
    <property type="entry name" value="Metalloprtase-TldD/E_cen_dom"/>
</dbReference>
<proteinExistence type="inferred from homology"/>
<dbReference type="Pfam" id="PF01523">
    <property type="entry name" value="PmbA_TldD_1st"/>
    <property type="match status" value="1"/>
</dbReference>
<dbReference type="InterPro" id="IPR002510">
    <property type="entry name" value="Metalloprtase-TldD/E_N"/>
</dbReference>
<evidence type="ECO:0000259" key="5">
    <source>
        <dbReference type="Pfam" id="PF19290"/>
    </source>
</evidence>